<gene>
    <name evidence="1" type="ORF">SAMN04488085_101393</name>
</gene>
<accession>A0A1I3Z8B9</accession>
<proteinExistence type="predicted"/>
<reference evidence="1 2" key="1">
    <citation type="submission" date="2016-10" db="EMBL/GenBank/DDBJ databases">
        <authorList>
            <person name="de Groot N.N."/>
        </authorList>
    </citation>
    <scope>NUCLEOTIDE SEQUENCE [LARGE SCALE GENOMIC DNA]</scope>
    <source>
        <strain evidence="1 2">DSM 45317</strain>
    </source>
</reference>
<dbReference type="InParanoid" id="A0A1I3Z8B9"/>
<evidence type="ECO:0000313" key="2">
    <source>
        <dbReference type="Proteomes" id="UP000199152"/>
    </source>
</evidence>
<dbReference type="EMBL" id="FOSW01000001">
    <property type="protein sequence ID" value="SFK39866.1"/>
    <property type="molecule type" value="Genomic_DNA"/>
</dbReference>
<keyword evidence="2" id="KW-1185">Reference proteome</keyword>
<organism evidence="1 2">
    <name type="scientific">Geodermatophilus ruber</name>
    <dbReference type="NCBI Taxonomy" id="504800"/>
    <lineage>
        <taxon>Bacteria</taxon>
        <taxon>Bacillati</taxon>
        <taxon>Actinomycetota</taxon>
        <taxon>Actinomycetes</taxon>
        <taxon>Geodermatophilales</taxon>
        <taxon>Geodermatophilaceae</taxon>
        <taxon>Geodermatophilus</taxon>
    </lineage>
</organism>
<protein>
    <recommendedName>
        <fullName evidence="3">Amidase</fullName>
    </recommendedName>
</protein>
<dbReference type="AlphaFoldDB" id="A0A1I3Z8B9"/>
<dbReference type="STRING" id="504800.SAMN04488085_101393"/>
<evidence type="ECO:0008006" key="3">
    <source>
        <dbReference type="Google" id="ProtNLM"/>
    </source>
</evidence>
<evidence type="ECO:0000313" key="1">
    <source>
        <dbReference type="EMBL" id="SFK39866.1"/>
    </source>
</evidence>
<name>A0A1I3Z8B9_9ACTN</name>
<sequence length="63" mass="6706">MTPIPRALSAEAMALAARLELGADRQQPVGQALEAMYAILDRLDAVPLGETPPATAFDARWEG</sequence>
<dbReference type="OrthoDB" id="9787486at2"/>
<dbReference type="RefSeq" id="WP_091320545.1">
    <property type="nucleotide sequence ID" value="NZ_FOSW01000001.1"/>
</dbReference>
<dbReference type="Proteomes" id="UP000199152">
    <property type="component" value="Unassembled WGS sequence"/>
</dbReference>